<comment type="caution">
    <text evidence="2">The sequence shown here is derived from an EMBL/GenBank/DDBJ whole genome shotgun (WGS) entry which is preliminary data.</text>
</comment>
<feature type="domain" description="Agglutinin" evidence="1">
    <location>
        <begin position="3"/>
        <end position="153"/>
    </location>
</feature>
<keyword evidence="3" id="KW-1185">Reference proteome</keyword>
<dbReference type="AlphaFoldDB" id="A0AAV6J4W9"/>
<dbReference type="Gene3D" id="2.80.10.50">
    <property type="match status" value="2"/>
</dbReference>
<dbReference type="InterPro" id="IPR004991">
    <property type="entry name" value="Aerolysin-like"/>
</dbReference>
<feature type="domain" description="Agglutinin" evidence="1">
    <location>
        <begin position="158"/>
        <end position="293"/>
    </location>
</feature>
<dbReference type="SUPFAM" id="SSF56973">
    <property type="entry name" value="Aerolisin/ETX pore-forming domain"/>
    <property type="match status" value="1"/>
</dbReference>
<gene>
    <name evidence="2" type="ORF">RHGRI_022648</name>
</gene>
<evidence type="ECO:0000313" key="3">
    <source>
        <dbReference type="Proteomes" id="UP000823749"/>
    </source>
</evidence>
<sequence length="466" mass="52721">MASALPRFATIQSSFSEKTYLRYVHEDGELHQHLQATGEEIVSPYAKFEIERAKNDTNVFVHIRSCYNNKYWVPARSRSPYFIIAAADEPNEDQSQWSCTLFEPIRVGDDTFQFRHLGSYLTVQFYSAAKRACLRVNSTSVPSGVFHVFRVGDWESLLILPKHIALKGDNDLYLSARWIQGYQYLQFASSDHGDPTVGNEVFITKDGSIRIKNNFFGKFWRRSPNWIWADSDDTTTDNLDTLFSAVKVGNNVIALRNLGNANFCKRLTTEGKTSCLNAAVNTISLEARLVVEELVISRRIDFVNFRLLDARIYNQNIITMVTKSATNDTQESNTATLSLLRRETRSSTWNASVSLTLGVKTTMTTGIPLIAKGEIEVSTEFTSEYQWGGTVTTETEVESEYTITVPPMSKVTVSLLATQGSCDVPFNYTQRDTLMSGEQVVYHKDDGVYTGINSFNFYYETKQENL</sequence>
<dbReference type="SMART" id="SM00791">
    <property type="entry name" value="Agglutinin"/>
    <property type="match status" value="2"/>
</dbReference>
<dbReference type="PANTHER" id="PTHR39244:SF5">
    <property type="entry name" value="NATTERIN-3-LIKE"/>
    <property type="match status" value="1"/>
</dbReference>
<evidence type="ECO:0000259" key="1">
    <source>
        <dbReference type="SMART" id="SM00791"/>
    </source>
</evidence>
<dbReference type="InterPro" id="IPR008998">
    <property type="entry name" value="Agglutinin"/>
</dbReference>
<dbReference type="SUPFAM" id="SSF50382">
    <property type="entry name" value="Agglutinin"/>
    <property type="match status" value="2"/>
</dbReference>
<dbReference type="InterPro" id="IPR036242">
    <property type="entry name" value="Agglutinin_dom_sf"/>
</dbReference>
<dbReference type="Gene3D" id="2.170.15.10">
    <property type="entry name" value="Proaerolysin, chain A, domain 3"/>
    <property type="match status" value="1"/>
</dbReference>
<dbReference type="Pfam" id="PF07468">
    <property type="entry name" value="Agglutinin"/>
    <property type="match status" value="2"/>
</dbReference>
<dbReference type="InterPro" id="IPR053237">
    <property type="entry name" value="Natterin_C"/>
</dbReference>
<dbReference type="Proteomes" id="UP000823749">
    <property type="component" value="Chromosome 8"/>
</dbReference>
<dbReference type="CDD" id="cd00257">
    <property type="entry name" value="beta-trefoil_FSCN-like"/>
    <property type="match status" value="1"/>
</dbReference>
<dbReference type="PANTHER" id="PTHR39244">
    <property type="entry name" value="NATTERIN-4"/>
    <property type="match status" value="1"/>
</dbReference>
<organism evidence="2 3">
    <name type="scientific">Rhododendron griersonianum</name>
    <dbReference type="NCBI Taxonomy" id="479676"/>
    <lineage>
        <taxon>Eukaryota</taxon>
        <taxon>Viridiplantae</taxon>
        <taxon>Streptophyta</taxon>
        <taxon>Embryophyta</taxon>
        <taxon>Tracheophyta</taxon>
        <taxon>Spermatophyta</taxon>
        <taxon>Magnoliopsida</taxon>
        <taxon>eudicotyledons</taxon>
        <taxon>Gunneridae</taxon>
        <taxon>Pentapetalae</taxon>
        <taxon>asterids</taxon>
        <taxon>Ericales</taxon>
        <taxon>Ericaceae</taxon>
        <taxon>Ericoideae</taxon>
        <taxon>Rhodoreae</taxon>
        <taxon>Rhododendron</taxon>
    </lineage>
</organism>
<accession>A0AAV6J4W9</accession>
<dbReference type="Pfam" id="PF03318">
    <property type="entry name" value="ETX_MTX2"/>
    <property type="match status" value="1"/>
</dbReference>
<protein>
    <recommendedName>
        <fullName evidence="1">Agglutinin domain-containing protein</fullName>
    </recommendedName>
</protein>
<reference evidence="2" key="1">
    <citation type="submission" date="2020-08" db="EMBL/GenBank/DDBJ databases">
        <title>Plant Genome Project.</title>
        <authorList>
            <person name="Zhang R.-G."/>
        </authorList>
    </citation>
    <scope>NUCLEOTIDE SEQUENCE</scope>
    <source>
        <strain evidence="2">WSP0</strain>
        <tissue evidence="2">Leaf</tissue>
    </source>
</reference>
<dbReference type="CDD" id="cd20216">
    <property type="entry name" value="PFM_HFR-2-like"/>
    <property type="match status" value="1"/>
</dbReference>
<proteinExistence type="predicted"/>
<evidence type="ECO:0000313" key="2">
    <source>
        <dbReference type="EMBL" id="KAG5534599.1"/>
    </source>
</evidence>
<dbReference type="EMBL" id="JACTNZ010000008">
    <property type="protein sequence ID" value="KAG5534599.1"/>
    <property type="molecule type" value="Genomic_DNA"/>
</dbReference>
<name>A0AAV6J4W9_9ERIC</name>